<feature type="transmembrane region" description="Helical" evidence="12">
    <location>
        <begin position="415"/>
        <end position="432"/>
    </location>
</feature>
<keyword evidence="10" id="KW-0407">Ion channel</keyword>
<name>A0A2R2MR99_LINAN</name>
<feature type="region of interest" description="Disordered" evidence="11">
    <location>
        <begin position="86"/>
        <end position="110"/>
    </location>
</feature>
<keyword evidence="8" id="KW-0406">Ion transport</keyword>
<reference evidence="15" key="1">
    <citation type="submission" date="2025-08" db="UniProtKB">
        <authorList>
            <consortium name="RefSeq"/>
        </authorList>
    </citation>
    <scope>IDENTIFICATION</scope>
    <source>
        <tissue evidence="15">Gonads</tissue>
    </source>
</reference>
<evidence type="ECO:0000313" key="15">
    <source>
        <dbReference type="RefSeq" id="XP_023932537.1"/>
    </source>
</evidence>
<feature type="signal peptide" evidence="13">
    <location>
        <begin position="1"/>
        <end position="35"/>
    </location>
</feature>
<dbReference type="PANTHER" id="PTHR21522:SF32">
    <property type="entry name" value="OTOPETRIN-2"/>
    <property type="match status" value="1"/>
</dbReference>
<keyword evidence="5 12" id="KW-0812">Transmembrane</keyword>
<keyword evidence="6" id="KW-0375">Hydrogen ion transport</keyword>
<dbReference type="KEGG" id="lak:106173417"/>
<dbReference type="GO" id="GO:0005886">
    <property type="term" value="C:plasma membrane"/>
    <property type="evidence" value="ECO:0007669"/>
    <property type="project" value="UniProtKB-SubCell"/>
</dbReference>
<organism evidence="14 15">
    <name type="scientific">Lingula anatina</name>
    <name type="common">Brachiopod</name>
    <name type="synonym">Lingula unguis</name>
    <dbReference type="NCBI Taxonomy" id="7574"/>
    <lineage>
        <taxon>Eukaryota</taxon>
        <taxon>Metazoa</taxon>
        <taxon>Spiralia</taxon>
        <taxon>Lophotrochozoa</taxon>
        <taxon>Brachiopoda</taxon>
        <taxon>Linguliformea</taxon>
        <taxon>Lingulata</taxon>
        <taxon>Lingulida</taxon>
        <taxon>Linguloidea</taxon>
        <taxon>Lingulidae</taxon>
        <taxon>Lingula</taxon>
    </lineage>
</organism>
<gene>
    <name evidence="15" type="primary">LOC106173417</name>
</gene>
<keyword evidence="9 12" id="KW-0472">Membrane</keyword>
<dbReference type="Pfam" id="PF03189">
    <property type="entry name" value="Otopetrin"/>
    <property type="match status" value="1"/>
</dbReference>
<feature type="transmembrane region" description="Helical" evidence="12">
    <location>
        <begin position="51"/>
        <end position="71"/>
    </location>
</feature>
<feature type="chain" id="PRO_5015128283" evidence="13">
    <location>
        <begin position="36"/>
        <end position="458"/>
    </location>
</feature>
<comment type="similarity">
    <text evidence="2">Belongs to the otopetrin family.</text>
</comment>
<evidence type="ECO:0000256" key="11">
    <source>
        <dbReference type="SAM" id="MobiDB-lite"/>
    </source>
</evidence>
<feature type="transmembrane region" description="Helical" evidence="12">
    <location>
        <begin position="334"/>
        <end position="356"/>
    </location>
</feature>
<dbReference type="OrthoDB" id="6429739at2759"/>
<feature type="transmembrane region" description="Helical" evidence="12">
    <location>
        <begin position="268"/>
        <end position="287"/>
    </location>
</feature>
<evidence type="ECO:0000256" key="13">
    <source>
        <dbReference type="SAM" id="SignalP"/>
    </source>
</evidence>
<proteinExistence type="inferred from homology"/>
<feature type="transmembrane region" description="Helical" evidence="12">
    <location>
        <begin position="226"/>
        <end position="248"/>
    </location>
</feature>
<evidence type="ECO:0000256" key="5">
    <source>
        <dbReference type="ARBA" id="ARBA00022692"/>
    </source>
</evidence>
<accession>A0A2R2MR99</accession>
<evidence type="ECO:0000313" key="14">
    <source>
        <dbReference type="Proteomes" id="UP000085678"/>
    </source>
</evidence>
<evidence type="ECO:0000256" key="10">
    <source>
        <dbReference type="ARBA" id="ARBA00023303"/>
    </source>
</evidence>
<keyword evidence="13" id="KW-0732">Signal</keyword>
<evidence type="ECO:0000256" key="7">
    <source>
        <dbReference type="ARBA" id="ARBA00022989"/>
    </source>
</evidence>
<dbReference type="GO" id="GO:0015252">
    <property type="term" value="F:proton channel activity"/>
    <property type="evidence" value="ECO:0007669"/>
    <property type="project" value="InterPro"/>
</dbReference>
<keyword evidence="7 12" id="KW-1133">Transmembrane helix</keyword>
<dbReference type="GeneID" id="106173417"/>
<evidence type="ECO:0000256" key="8">
    <source>
        <dbReference type="ARBA" id="ARBA00023065"/>
    </source>
</evidence>
<keyword evidence="14" id="KW-1185">Reference proteome</keyword>
<protein>
    <submittedName>
        <fullName evidence="15">Uncharacterized protein LOC106173417</fullName>
    </submittedName>
</protein>
<dbReference type="RefSeq" id="XP_023932537.1">
    <property type="nucleotide sequence ID" value="XM_024076769.1"/>
</dbReference>
<dbReference type="AlphaFoldDB" id="A0A2R2MR99"/>
<evidence type="ECO:0000256" key="1">
    <source>
        <dbReference type="ARBA" id="ARBA00004651"/>
    </source>
</evidence>
<evidence type="ECO:0000256" key="4">
    <source>
        <dbReference type="ARBA" id="ARBA00022475"/>
    </source>
</evidence>
<sequence length="458" mass="50914">MANRKSKGNSWSHQLCSLYSLLVLSLGLALPLVAAFQNGPASQSVIYTKVFELYLYTTAILYLLYLHWYLIRVHDPKRKQHGAVAIPKPRLGGENGPTDSAETDNQEDTTLPVHLGGRGISVYLRYGVIQSSDDFFDDSKTTNSSGTATNHKDDTLGCTAIISITERASPYLYPCVLEYNIIAAAVMYTIYNTVGTLPNISEKKLHKPSIHETMDGVSKGCDKSNVGLFLGMLVAIITLISLSIYFVLFAEAGRDGYQWLYLIPFESMMIFVLMASLIAVIVAVWKMRILDYRQEQDGGVSVFLMLTGTLGGYIGNIFVGIALLHVVYTMDTTLILTLISTFLSVIQITIQTFCIFDGGRRQVADTNHVIQKPGRSALALLLICNLCLWVIETLAVKKAFEHTTVFEDLYGNLPWKIITHATIPLIIFYRFHSAAELSGIWSRAYVPKVIEQVEVTKL</sequence>
<feature type="transmembrane region" description="Helical" evidence="12">
    <location>
        <begin position="377"/>
        <end position="395"/>
    </location>
</feature>
<comment type="subcellular location">
    <subcellularLocation>
        <location evidence="1">Cell membrane</location>
        <topology evidence="1">Multi-pass membrane protein</topology>
    </subcellularLocation>
</comment>
<evidence type="ECO:0000256" key="6">
    <source>
        <dbReference type="ARBA" id="ARBA00022781"/>
    </source>
</evidence>
<keyword evidence="4" id="KW-1003">Cell membrane</keyword>
<evidence type="ECO:0000256" key="3">
    <source>
        <dbReference type="ARBA" id="ARBA00022448"/>
    </source>
</evidence>
<dbReference type="PANTHER" id="PTHR21522">
    <property type="entry name" value="PROTON CHANNEL OTOP"/>
    <property type="match status" value="1"/>
</dbReference>
<evidence type="ECO:0000256" key="12">
    <source>
        <dbReference type="SAM" id="Phobius"/>
    </source>
</evidence>
<dbReference type="Proteomes" id="UP000085678">
    <property type="component" value="Unplaced"/>
</dbReference>
<dbReference type="InParanoid" id="A0A2R2MR99"/>
<feature type="transmembrane region" description="Helical" evidence="12">
    <location>
        <begin position="299"/>
        <end position="328"/>
    </location>
</feature>
<evidence type="ECO:0000256" key="9">
    <source>
        <dbReference type="ARBA" id="ARBA00023136"/>
    </source>
</evidence>
<keyword evidence="3" id="KW-0813">Transport</keyword>
<evidence type="ECO:0000256" key="2">
    <source>
        <dbReference type="ARBA" id="ARBA00006513"/>
    </source>
</evidence>
<dbReference type="InterPro" id="IPR004878">
    <property type="entry name" value="Otopetrin"/>
</dbReference>